<protein>
    <submittedName>
        <fullName evidence="1">Uncharacterized protein</fullName>
    </submittedName>
</protein>
<accession>A0A6M0RL14</accession>
<proteinExistence type="predicted"/>
<name>A0A6M0RL14_9CYAN</name>
<comment type="caution">
    <text evidence="1">The sequence shown here is derived from an EMBL/GenBank/DDBJ whole genome shotgun (WGS) entry which is preliminary data.</text>
</comment>
<dbReference type="EMBL" id="QXHD01000004">
    <property type="protein sequence ID" value="NEZ56473.1"/>
    <property type="molecule type" value="Genomic_DNA"/>
</dbReference>
<dbReference type="AlphaFoldDB" id="A0A6M0RL14"/>
<sequence>MEVLLSEREAYTAMYAFLVKLYDRTQSDDLGGLLGDMSTLEDGDPADPAVWSEWIECIEKTKNGQISTRMELSAPSD</sequence>
<gene>
    <name evidence="1" type="ORF">DXZ20_12470</name>
</gene>
<evidence type="ECO:0000313" key="1">
    <source>
        <dbReference type="EMBL" id="NEZ56473.1"/>
    </source>
</evidence>
<evidence type="ECO:0000313" key="2">
    <source>
        <dbReference type="Proteomes" id="UP000481033"/>
    </source>
</evidence>
<reference evidence="1 2" key="1">
    <citation type="journal article" date="2020" name="Microb. Ecol.">
        <title>Ecogenomics of the Marine Benthic Filamentous Cyanobacterium Adonisia.</title>
        <authorList>
            <person name="Walter J.M."/>
            <person name="Coutinho F.H."/>
            <person name="Leomil L."/>
            <person name="Hargreaves P.I."/>
            <person name="Campeao M.E."/>
            <person name="Vieira V.V."/>
            <person name="Silva B.S."/>
            <person name="Fistarol G.O."/>
            <person name="Salomon P.S."/>
            <person name="Sawabe T."/>
            <person name="Mino S."/>
            <person name="Hosokawa M."/>
            <person name="Miyashita H."/>
            <person name="Maruyama F."/>
            <person name="van Verk M.C."/>
            <person name="Dutilh B.E."/>
            <person name="Thompson C.C."/>
            <person name="Thompson F.L."/>
        </authorList>
    </citation>
    <scope>NUCLEOTIDE SEQUENCE [LARGE SCALE GENOMIC DNA]</scope>
    <source>
        <strain evidence="1 2">CCMR0081</strain>
    </source>
</reference>
<dbReference type="Proteomes" id="UP000481033">
    <property type="component" value="Unassembled WGS sequence"/>
</dbReference>
<keyword evidence="2" id="KW-1185">Reference proteome</keyword>
<dbReference type="RefSeq" id="WP_163698492.1">
    <property type="nucleotide sequence ID" value="NZ_QXHD01000004.1"/>
</dbReference>
<organism evidence="1 2">
    <name type="scientific">Adonisia turfae CCMR0081</name>
    <dbReference type="NCBI Taxonomy" id="2292702"/>
    <lineage>
        <taxon>Bacteria</taxon>
        <taxon>Bacillati</taxon>
        <taxon>Cyanobacteriota</taxon>
        <taxon>Adonisia</taxon>
        <taxon>Adonisia turfae</taxon>
    </lineage>
</organism>